<organism evidence="3 4">
    <name type="scientific">Planotetraspora silvatica</name>
    <dbReference type="NCBI Taxonomy" id="234614"/>
    <lineage>
        <taxon>Bacteria</taxon>
        <taxon>Bacillati</taxon>
        <taxon>Actinomycetota</taxon>
        <taxon>Actinomycetes</taxon>
        <taxon>Streptosporangiales</taxon>
        <taxon>Streptosporangiaceae</taxon>
        <taxon>Planotetraspora</taxon>
    </lineage>
</organism>
<keyword evidence="1" id="KW-0378">Hydrolase</keyword>
<comment type="caution">
    <text evidence="3">The sequence shown here is derived from an EMBL/GenBank/DDBJ whole genome shotgun (WGS) entry which is preliminary data.</text>
</comment>
<evidence type="ECO:0000259" key="2">
    <source>
        <dbReference type="Pfam" id="PF04167"/>
    </source>
</evidence>
<dbReference type="EMBL" id="BOOQ01000035">
    <property type="protein sequence ID" value="GII48780.1"/>
    <property type="molecule type" value="Genomic_DNA"/>
</dbReference>
<dbReference type="Gene3D" id="2.40.380.10">
    <property type="entry name" value="FomD-like"/>
    <property type="match status" value="1"/>
</dbReference>
<dbReference type="GO" id="GO:0016787">
    <property type="term" value="F:hydrolase activity"/>
    <property type="evidence" value="ECO:0007669"/>
    <property type="project" value="UniProtKB-KW"/>
</dbReference>
<dbReference type="InterPro" id="IPR007295">
    <property type="entry name" value="DUF402"/>
</dbReference>
<evidence type="ECO:0000313" key="3">
    <source>
        <dbReference type="EMBL" id="GII48780.1"/>
    </source>
</evidence>
<evidence type="ECO:0000256" key="1">
    <source>
        <dbReference type="ARBA" id="ARBA00022801"/>
    </source>
</evidence>
<name>A0A8J3V2H5_9ACTN</name>
<dbReference type="AlphaFoldDB" id="A0A8J3V2H5"/>
<feature type="domain" description="DUF402" evidence="2">
    <location>
        <begin position="40"/>
        <end position="172"/>
    </location>
</feature>
<dbReference type="PANTHER" id="PTHR39159:SF1">
    <property type="entry name" value="UPF0374 PROTEIN YGAC"/>
    <property type="match status" value="1"/>
</dbReference>
<keyword evidence="4" id="KW-1185">Reference proteome</keyword>
<proteinExistence type="predicted"/>
<sequence length="190" mass="20822">MSEVGADEVGADEVGADEVGADGVNVAEVRVVYRKYGGGLHWNHSGRLLGEDEHGVWVGCPAGTVARKGHGPPTTWVQAHVGLFPRDAWWTAVFYAAPHTMEIYCDVTTVPRWHGDEVTMVDLDLDVIRFRDGRLHLDDEDEFAEHQVRYAYPDDVISQAERSAAWLMDAVGRASGPFGGAHAPWLSLVS</sequence>
<dbReference type="InterPro" id="IPR050212">
    <property type="entry name" value="Ntdp-like"/>
</dbReference>
<dbReference type="Proteomes" id="UP000644610">
    <property type="component" value="Unassembled WGS sequence"/>
</dbReference>
<dbReference type="RefSeq" id="WP_239095153.1">
    <property type="nucleotide sequence ID" value="NZ_BAAAKY010000005.1"/>
</dbReference>
<evidence type="ECO:0000313" key="4">
    <source>
        <dbReference type="Proteomes" id="UP000644610"/>
    </source>
</evidence>
<dbReference type="SUPFAM" id="SSF159234">
    <property type="entry name" value="FomD-like"/>
    <property type="match status" value="1"/>
</dbReference>
<accession>A0A8J3V2H5</accession>
<reference evidence="3" key="1">
    <citation type="submission" date="2021-01" db="EMBL/GenBank/DDBJ databases">
        <title>Whole genome shotgun sequence of Planotetraspora silvatica NBRC 100141.</title>
        <authorList>
            <person name="Komaki H."/>
            <person name="Tamura T."/>
        </authorList>
    </citation>
    <scope>NUCLEOTIDE SEQUENCE</scope>
    <source>
        <strain evidence="3">NBRC 100141</strain>
    </source>
</reference>
<dbReference type="PANTHER" id="PTHR39159">
    <property type="match status" value="1"/>
</dbReference>
<dbReference type="Pfam" id="PF04167">
    <property type="entry name" value="DUF402"/>
    <property type="match status" value="1"/>
</dbReference>
<dbReference type="InterPro" id="IPR035930">
    <property type="entry name" value="FomD-like_sf"/>
</dbReference>
<protein>
    <recommendedName>
        <fullName evidence="2">DUF402 domain-containing protein</fullName>
    </recommendedName>
</protein>
<gene>
    <name evidence="3" type="ORF">Psi02_52040</name>
</gene>